<evidence type="ECO:0000313" key="3">
    <source>
        <dbReference type="EMBL" id="GFS88064.1"/>
    </source>
</evidence>
<keyword evidence="7" id="KW-1185">Reference proteome</keyword>
<gene>
    <name evidence="5" type="ORF">NPIL_141311</name>
    <name evidence="6" type="ORF">NPIL_264961</name>
    <name evidence="4" type="ORF">NPIL_275441</name>
    <name evidence="3" type="ORF">NPIL_689251</name>
</gene>
<proteinExistence type="predicted"/>
<evidence type="ECO:0000313" key="6">
    <source>
        <dbReference type="EMBL" id="GFU19084.1"/>
    </source>
</evidence>
<dbReference type="EMBL" id="BMAW01064519">
    <property type="protein sequence ID" value="GFT45568.1"/>
    <property type="molecule type" value="Genomic_DNA"/>
</dbReference>
<evidence type="ECO:0000313" key="5">
    <source>
        <dbReference type="EMBL" id="GFU15496.1"/>
    </source>
</evidence>
<dbReference type="GO" id="GO:0008270">
    <property type="term" value="F:zinc ion binding"/>
    <property type="evidence" value="ECO:0007669"/>
    <property type="project" value="UniProtKB-KW"/>
</dbReference>
<dbReference type="InterPro" id="IPR013087">
    <property type="entry name" value="Znf_C2H2_type"/>
</dbReference>
<dbReference type="SUPFAM" id="SSF57667">
    <property type="entry name" value="beta-beta-alpha zinc fingers"/>
    <property type="match status" value="1"/>
</dbReference>
<keyword evidence="1" id="KW-0479">Metal-binding</keyword>
<comment type="caution">
    <text evidence="3">The sequence shown here is derived from an EMBL/GenBank/DDBJ whole genome shotgun (WGS) entry which is preliminary data.</text>
</comment>
<dbReference type="EMBL" id="BMAW01052916">
    <property type="protein sequence ID" value="GFS88064.1"/>
    <property type="molecule type" value="Genomic_DNA"/>
</dbReference>
<dbReference type="PROSITE" id="PS50157">
    <property type="entry name" value="ZINC_FINGER_C2H2_2"/>
    <property type="match status" value="1"/>
</dbReference>
<dbReference type="Gene3D" id="3.30.160.60">
    <property type="entry name" value="Classic Zinc Finger"/>
    <property type="match status" value="1"/>
</dbReference>
<feature type="domain" description="C2H2-type" evidence="2">
    <location>
        <begin position="90"/>
        <end position="126"/>
    </location>
</feature>
<sequence>MVKSKRDGEPSIEDKILSFGEVDKYQIPIRQHVMTEEAISASIFDTFEIIIILCEKRSSEYHTDETKVKKKSNSSLHSPTYSDAKSSVCDVCEKSFGSKEERFCGKRFCAKSNLYRHRLIHTGETSYDCDIQAEKILFIPQKRNLFEMCAGKDLKKNMV</sequence>
<dbReference type="Proteomes" id="UP000887013">
    <property type="component" value="Unassembled WGS sequence"/>
</dbReference>
<keyword evidence="1" id="KW-0862">Zinc</keyword>
<dbReference type="InterPro" id="IPR036236">
    <property type="entry name" value="Znf_C2H2_sf"/>
</dbReference>
<reference evidence="3" key="1">
    <citation type="submission" date="2020-08" db="EMBL/GenBank/DDBJ databases">
        <title>Multicomponent nature underlies the extraordinary mechanical properties of spider dragline silk.</title>
        <authorList>
            <person name="Kono N."/>
            <person name="Nakamura H."/>
            <person name="Mori M."/>
            <person name="Yoshida Y."/>
            <person name="Ohtoshi R."/>
            <person name="Malay A.D."/>
            <person name="Moran D.A.P."/>
            <person name="Tomita M."/>
            <person name="Numata K."/>
            <person name="Arakawa K."/>
        </authorList>
    </citation>
    <scope>NUCLEOTIDE SEQUENCE</scope>
</reference>
<evidence type="ECO:0000259" key="2">
    <source>
        <dbReference type="PROSITE" id="PS50157"/>
    </source>
</evidence>
<evidence type="ECO:0000313" key="4">
    <source>
        <dbReference type="EMBL" id="GFT45568.1"/>
    </source>
</evidence>
<dbReference type="AlphaFoldDB" id="A0A8X6TA03"/>
<organism evidence="3 7">
    <name type="scientific">Nephila pilipes</name>
    <name type="common">Giant wood spider</name>
    <name type="synonym">Nephila maculata</name>
    <dbReference type="NCBI Taxonomy" id="299642"/>
    <lineage>
        <taxon>Eukaryota</taxon>
        <taxon>Metazoa</taxon>
        <taxon>Ecdysozoa</taxon>
        <taxon>Arthropoda</taxon>
        <taxon>Chelicerata</taxon>
        <taxon>Arachnida</taxon>
        <taxon>Araneae</taxon>
        <taxon>Araneomorphae</taxon>
        <taxon>Entelegynae</taxon>
        <taxon>Araneoidea</taxon>
        <taxon>Nephilidae</taxon>
        <taxon>Nephila</taxon>
    </lineage>
</organism>
<evidence type="ECO:0000256" key="1">
    <source>
        <dbReference type="PROSITE-ProRule" id="PRU00042"/>
    </source>
</evidence>
<name>A0A8X6TA03_NEPPI</name>
<accession>A0A8X6TA03</accession>
<dbReference type="EMBL" id="BMAW01079495">
    <property type="protein sequence ID" value="GFU15496.1"/>
    <property type="molecule type" value="Genomic_DNA"/>
</dbReference>
<evidence type="ECO:0000313" key="7">
    <source>
        <dbReference type="Proteomes" id="UP000887013"/>
    </source>
</evidence>
<keyword evidence="1" id="KW-0863">Zinc-finger</keyword>
<dbReference type="EMBL" id="BMAW01080336">
    <property type="protein sequence ID" value="GFU19084.1"/>
    <property type="molecule type" value="Genomic_DNA"/>
</dbReference>
<protein>
    <recommendedName>
        <fullName evidence="2">C2H2-type domain-containing protein</fullName>
    </recommendedName>
</protein>